<dbReference type="GO" id="GO:0006412">
    <property type="term" value="P:translation"/>
    <property type="evidence" value="ECO:0007669"/>
    <property type="project" value="InterPro"/>
</dbReference>
<dbReference type="GO" id="GO:0003735">
    <property type="term" value="F:structural constituent of ribosome"/>
    <property type="evidence" value="ECO:0007669"/>
    <property type="project" value="InterPro"/>
</dbReference>
<evidence type="ECO:0000256" key="3">
    <source>
        <dbReference type="ARBA" id="ARBA00023274"/>
    </source>
</evidence>
<dbReference type="InterPro" id="IPR028877">
    <property type="entry name" value="Ribosomal_eL20"/>
</dbReference>
<protein>
    <recommendedName>
        <fullName evidence="4">60S ribosomal protein L18a</fullName>
    </recommendedName>
</protein>
<dbReference type="GO" id="GO:1990904">
    <property type="term" value="C:ribonucleoprotein complex"/>
    <property type="evidence" value="ECO:0007669"/>
    <property type="project" value="UniProtKB-KW"/>
</dbReference>
<evidence type="ECO:0000313" key="7">
    <source>
        <dbReference type="Proteomes" id="UP001311799"/>
    </source>
</evidence>
<dbReference type="HAMAP" id="MF_00273">
    <property type="entry name" value="Ribosomal_eL20"/>
    <property type="match status" value="1"/>
</dbReference>
<proteinExistence type="inferred from homology"/>
<keyword evidence="3 4" id="KW-0687">Ribonucleoprotein</keyword>
<organism evidence="6 7">
    <name type="scientific">Cryptosporidium xiaoi</name>
    <dbReference type="NCBI Taxonomy" id="659607"/>
    <lineage>
        <taxon>Eukaryota</taxon>
        <taxon>Sar</taxon>
        <taxon>Alveolata</taxon>
        <taxon>Apicomplexa</taxon>
        <taxon>Conoidasida</taxon>
        <taxon>Coccidia</taxon>
        <taxon>Eucoccidiorida</taxon>
        <taxon>Eimeriorina</taxon>
        <taxon>Cryptosporidiidae</taxon>
        <taxon>Cryptosporidium</taxon>
    </lineage>
</organism>
<keyword evidence="7" id="KW-1185">Reference proteome</keyword>
<dbReference type="InterPro" id="IPR023573">
    <property type="entry name" value="Ribosomal_eL20_dom"/>
</dbReference>
<reference evidence="6 7" key="1">
    <citation type="submission" date="2023-10" db="EMBL/GenBank/DDBJ databases">
        <title>Comparative genomics analysis reveals potential genetic determinants of host preference in Cryptosporidium xiaoi.</title>
        <authorList>
            <person name="Xiao L."/>
            <person name="Li J."/>
        </authorList>
    </citation>
    <scope>NUCLEOTIDE SEQUENCE [LARGE SCALE GENOMIC DNA]</scope>
    <source>
        <strain evidence="6 7">52996</strain>
    </source>
</reference>
<evidence type="ECO:0000256" key="4">
    <source>
        <dbReference type="PIRNR" id="PIRNR002190"/>
    </source>
</evidence>
<accession>A0AAV9XZJ1</accession>
<gene>
    <name evidence="6" type="ORF">RS030_192799</name>
</gene>
<name>A0AAV9XZJ1_9CRYT</name>
<evidence type="ECO:0000256" key="2">
    <source>
        <dbReference type="ARBA" id="ARBA00022980"/>
    </source>
</evidence>
<keyword evidence="2 4" id="KW-0689">Ribosomal protein</keyword>
<feature type="domain" description="Large ribosomal subunit protein eL20" evidence="5">
    <location>
        <begin position="17"/>
        <end position="139"/>
    </location>
</feature>
<evidence type="ECO:0000259" key="5">
    <source>
        <dbReference type="Pfam" id="PF01775"/>
    </source>
</evidence>
<dbReference type="Proteomes" id="UP001311799">
    <property type="component" value="Unassembled WGS sequence"/>
</dbReference>
<comment type="caution">
    <text evidence="6">The sequence shown here is derived from an EMBL/GenBank/DDBJ whole genome shotgun (WGS) entry which is preliminary data.</text>
</comment>
<dbReference type="Gene3D" id="3.10.20.10">
    <property type="match status" value="2"/>
</dbReference>
<evidence type="ECO:0000256" key="1">
    <source>
        <dbReference type="ARBA" id="ARBA00009362"/>
    </source>
</evidence>
<dbReference type="EMBL" id="JAWDEY010000010">
    <property type="protein sequence ID" value="KAK6590012.1"/>
    <property type="molecule type" value="Genomic_DNA"/>
</dbReference>
<dbReference type="SUPFAM" id="SSF160374">
    <property type="entry name" value="RplX-like"/>
    <property type="match status" value="1"/>
</dbReference>
<dbReference type="AlphaFoldDB" id="A0AAV9XZJ1"/>
<sequence>MKTKLVKPDQSLQMKINQYMVIGRGKPTELNPHPKVFRVCIFAPNEVVAKSRFFYFMSKLNKVKKANGEILSVTRIFEKRPTYVKNFAILLQYRSRTSVVYMYKEYRDVSKTGAVSQMYEELAGSHRARRSSIQIIRVSQIDAKLAKRPKTTQFFNSKLKFPAIRKLPMAPKALRSTYTASRPTTFQK</sequence>
<dbReference type="Pfam" id="PF01775">
    <property type="entry name" value="Ribosomal_L18A"/>
    <property type="match status" value="1"/>
</dbReference>
<dbReference type="PIRSF" id="PIRSF002190">
    <property type="entry name" value="Ribosomal_L18a"/>
    <property type="match status" value="1"/>
</dbReference>
<dbReference type="InterPro" id="IPR021138">
    <property type="entry name" value="Ribosomal_eL20_eukaryotes"/>
</dbReference>
<evidence type="ECO:0000313" key="6">
    <source>
        <dbReference type="EMBL" id="KAK6590012.1"/>
    </source>
</evidence>
<comment type="similarity">
    <text evidence="1 4">Belongs to the eukaryotic ribosomal protein eL20 family.</text>
</comment>
<dbReference type="GO" id="GO:0005840">
    <property type="term" value="C:ribosome"/>
    <property type="evidence" value="ECO:0007669"/>
    <property type="project" value="UniProtKB-KW"/>
</dbReference>
<dbReference type="PANTHER" id="PTHR10052">
    <property type="entry name" value="60S RIBOSOMAL PROTEIN L18A"/>
    <property type="match status" value="1"/>
</dbReference>
<dbReference type="FunFam" id="3.10.20.10:FF:000001">
    <property type="entry name" value="60S ribosomal protein L18a"/>
    <property type="match status" value="1"/>
</dbReference>
<dbReference type="FunFam" id="3.10.20.10:FF:000002">
    <property type="entry name" value="60S ribosomal protein L18a"/>
    <property type="match status" value="1"/>
</dbReference>